<dbReference type="Pfam" id="PF05018">
    <property type="entry name" value="CFA20_dom"/>
    <property type="match status" value="1"/>
</dbReference>
<dbReference type="AlphaFoldDB" id="A0A9P0HCR4"/>
<evidence type="ECO:0000313" key="3">
    <source>
        <dbReference type="Proteomes" id="UP001152798"/>
    </source>
</evidence>
<dbReference type="OrthoDB" id="10261083at2759"/>
<dbReference type="Proteomes" id="UP001152798">
    <property type="component" value="Chromosome 4"/>
</dbReference>
<sequence>MYVKKALWIMVREGFVKLGKDEIVNEKVIDIVGDVKKVSITTPKNMGESLGIQMHWLGIVFKALGKRFLVGAQVLDNTHKKRLFRFDSGCRRYKVTSILTILPLAMKDDWNCLEIDLRKQLQRFYGTDFVEIIRIEVQGSCRLRRIFTSYDSLADINMPFDIRLLK</sequence>
<organism evidence="2 3">
    <name type="scientific">Nezara viridula</name>
    <name type="common">Southern green stink bug</name>
    <name type="synonym">Cimex viridulus</name>
    <dbReference type="NCBI Taxonomy" id="85310"/>
    <lineage>
        <taxon>Eukaryota</taxon>
        <taxon>Metazoa</taxon>
        <taxon>Ecdysozoa</taxon>
        <taxon>Arthropoda</taxon>
        <taxon>Hexapoda</taxon>
        <taxon>Insecta</taxon>
        <taxon>Pterygota</taxon>
        <taxon>Neoptera</taxon>
        <taxon>Paraneoptera</taxon>
        <taxon>Hemiptera</taxon>
        <taxon>Heteroptera</taxon>
        <taxon>Panheteroptera</taxon>
        <taxon>Pentatomomorpha</taxon>
        <taxon>Pentatomoidea</taxon>
        <taxon>Pentatomidae</taxon>
        <taxon>Pentatominae</taxon>
        <taxon>Nezara</taxon>
    </lineage>
</organism>
<dbReference type="InterPro" id="IPR040441">
    <property type="entry name" value="CFA20/CFAP20DC"/>
</dbReference>
<reference evidence="2" key="1">
    <citation type="submission" date="2022-01" db="EMBL/GenBank/DDBJ databases">
        <authorList>
            <person name="King R."/>
        </authorList>
    </citation>
    <scope>NUCLEOTIDE SEQUENCE</scope>
</reference>
<evidence type="ECO:0000259" key="1">
    <source>
        <dbReference type="Pfam" id="PF05018"/>
    </source>
</evidence>
<protein>
    <recommendedName>
        <fullName evidence="1">CFA20 domain-containing protein</fullName>
    </recommendedName>
</protein>
<proteinExistence type="predicted"/>
<keyword evidence="3" id="KW-1185">Reference proteome</keyword>
<name>A0A9P0HCR4_NEZVI</name>
<dbReference type="InterPro" id="IPR007714">
    <property type="entry name" value="CFA20_dom"/>
</dbReference>
<feature type="domain" description="CFA20" evidence="1">
    <location>
        <begin position="8"/>
        <end position="164"/>
    </location>
</feature>
<dbReference type="PANTHER" id="PTHR12458">
    <property type="entry name" value="ORF PROTEIN"/>
    <property type="match status" value="1"/>
</dbReference>
<accession>A0A9P0HCR4</accession>
<dbReference type="EMBL" id="OV725080">
    <property type="protein sequence ID" value="CAH1399913.1"/>
    <property type="molecule type" value="Genomic_DNA"/>
</dbReference>
<gene>
    <name evidence="2" type="ORF">NEZAVI_LOCUS9260</name>
</gene>
<evidence type="ECO:0000313" key="2">
    <source>
        <dbReference type="EMBL" id="CAH1399913.1"/>
    </source>
</evidence>